<protein>
    <submittedName>
        <fullName evidence="1">Uncharacterized protein</fullName>
    </submittedName>
</protein>
<gene>
    <name evidence="1" type="ORF">CEPIT_LOCUS17247</name>
</gene>
<evidence type="ECO:0000313" key="1">
    <source>
        <dbReference type="EMBL" id="CAH9105522.1"/>
    </source>
</evidence>
<organism evidence="1 2">
    <name type="scientific">Cuscuta epithymum</name>
    <dbReference type="NCBI Taxonomy" id="186058"/>
    <lineage>
        <taxon>Eukaryota</taxon>
        <taxon>Viridiplantae</taxon>
        <taxon>Streptophyta</taxon>
        <taxon>Embryophyta</taxon>
        <taxon>Tracheophyta</taxon>
        <taxon>Spermatophyta</taxon>
        <taxon>Magnoliopsida</taxon>
        <taxon>eudicotyledons</taxon>
        <taxon>Gunneridae</taxon>
        <taxon>Pentapetalae</taxon>
        <taxon>asterids</taxon>
        <taxon>lamiids</taxon>
        <taxon>Solanales</taxon>
        <taxon>Convolvulaceae</taxon>
        <taxon>Cuscuteae</taxon>
        <taxon>Cuscuta</taxon>
        <taxon>Cuscuta subgen. Cuscuta</taxon>
    </lineage>
</organism>
<reference evidence="1" key="1">
    <citation type="submission" date="2022-07" db="EMBL/GenBank/DDBJ databases">
        <authorList>
            <person name="Macas J."/>
            <person name="Novak P."/>
            <person name="Neumann P."/>
        </authorList>
    </citation>
    <scope>NUCLEOTIDE SEQUENCE</scope>
</reference>
<accession>A0AAV0DN28</accession>
<dbReference type="Proteomes" id="UP001152523">
    <property type="component" value="Unassembled WGS sequence"/>
</dbReference>
<dbReference type="EMBL" id="CAMAPF010000131">
    <property type="protein sequence ID" value="CAH9105522.1"/>
    <property type="molecule type" value="Genomic_DNA"/>
</dbReference>
<proteinExistence type="predicted"/>
<keyword evidence="2" id="KW-1185">Reference proteome</keyword>
<sequence length="137" mass="15061">MDRHWSQSNAHRQNCLHLGVHLLPCACSHLLLSTRRPLPPLLDAAVAGGVLTAAVETVVDASLPKMAAEPLPPVQSTKRSSKIMTPTAILEDIAAFSPAMLWRRCATELKCSVFCGYNVQHLFIERSMGFDSEFTNF</sequence>
<name>A0AAV0DN28_9ASTE</name>
<evidence type="ECO:0000313" key="2">
    <source>
        <dbReference type="Proteomes" id="UP001152523"/>
    </source>
</evidence>
<dbReference type="AlphaFoldDB" id="A0AAV0DN28"/>
<comment type="caution">
    <text evidence="1">The sequence shown here is derived from an EMBL/GenBank/DDBJ whole genome shotgun (WGS) entry which is preliminary data.</text>
</comment>